<protein>
    <submittedName>
        <fullName evidence="1">Uncharacterized protein</fullName>
    </submittedName>
</protein>
<sequence>MKYKATYPNKKKFFLPMKSFLVSILLMDPNSRGSKTVDFSPLSTNNFCPSCQLFFYQA</sequence>
<dbReference type="AlphaFoldDB" id="A0A2P2QHG8"/>
<reference evidence="1" key="1">
    <citation type="submission" date="2018-02" db="EMBL/GenBank/DDBJ databases">
        <title>Rhizophora mucronata_Transcriptome.</title>
        <authorList>
            <person name="Meera S.P."/>
            <person name="Sreeshan A."/>
            <person name="Augustine A."/>
        </authorList>
    </citation>
    <scope>NUCLEOTIDE SEQUENCE</scope>
    <source>
        <tissue evidence="1">Leaf</tissue>
    </source>
</reference>
<dbReference type="EMBL" id="GGEC01085968">
    <property type="protein sequence ID" value="MBX66452.1"/>
    <property type="molecule type" value="Transcribed_RNA"/>
</dbReference>
<evidence type="ECO:0000313" key="1">
    <source>
        <dbReference type="EMBL" id="MBX66452.1"/>
    </source>
</evidence>
<organism evidence="1">
    <name type="scientific">Rhizophora mucronata</name>
    <name type="common">Asiatic mangrove</name>
    <dbReference type="NCBI Taxonomy" id="61149"/>
    <lineage>
        <taxon>Eukaryota</taxon>
        <taxon>Viridiplantae</taxon>
        <taxon>Streptophyta</taxon>
        <taxon>Embryophyta</taxon>
        <taxon>Tracheophyta</taxon>
        <taxon>Spermatophyta</taxon>
        <taxon>Magnoliopsida</taxon>
        <taxon>eudicotyledons</taxon>
        <taxon>Gunneridae</taxon>
        <taxon>Pentapetalae</taxon>
        <taxon>rosids</taxon>
        <taxon>fabids</taxon>
        <taxon>Malpighiales</taxon>
        <taxon>Rhizophoraceae</taxon>
        <taxon>Rhizophora</taxon>
    </lineage>
</organism>
<accession>A0A2P2QHG8</accession>
<proteinExistence type="predicted"/>
<name>A0A2P2QHG8_RHIMU</name>